<dbReference type="GO" id="GO:0006285">
    <property type="term" value="P:base-excision repair, AP site formation"/>
    <property type="evidence" value="ECO:0007669"/>
    <property type="project" value="UniProtKB-ARBA"/>
</dbReference>
<evidence type="ECO:0000313" key="12">
    <source>
        <dbReference type="EMBL" id="KAJ3259197.1"/>
    </source>
</evidence>
<evidence type="ECO:0000256" key="6">
    <source>
        <dbReference type="ARBA" id="ARBA00023277"/>
    </source>
</evidence>
<evidence type="ECO:0000256" key="4">
    <source>
        <dbReference type="ARBA" id="ARBA00023001"/>
    </source>
</evidence>
<keyword evidence="13" id="KW-1185">Reference proteome</keyword>
<dbReference type="InterPro" id="IPR001547">
    <property type="entry name" value="Glyco_hydro_5"/>
</dbReference>
<accession>A0AAD5UJ25</accession>
<keyword evidence="6" id="KW-0119">Carbohydrate metabolism</keyword>
<evidence type="ECO:0000256" key="2">
    <source>
        <dbReference type="ARBA" id="ARBA00022763"/>
    </source>
</evidence>
<keyword evidence="7 9" id="KW-0326">Glycosidase</keyword>
<dbReference type="Gene3D" id="3.20.20.80">
    <property type="entry name" value="Glycosidases"/>
    <property type="match status" value="1"/>
</dbReference>
<keyword evidence="8" id="KW-0624">Polysaccharide degradation</keyword>
<dbReference type="Gene3D" id="1.10.1670.10">
    <property type="entry name" value="Helix-hairpin-Helix base-excision DNA repair enzymes (C-terminal)"/>
    <property type="match status" value="1"/>
</dbReference>
<dbReference type="InterPro" id="IPR023170">
    <property type="entry name" value="HhH_base_excis_C"/>
</dbReference>
<dbReference type="GO" id="GO:0004553">
    <property type="term" value="F:hydrolase activity, hydrolyzing O-glycosyl compounds"/>
    <property type="evidence" value="ECO:0007669"/>
    <property type="project" value="InterPro"/>
</dbReference>
<dbReference type="Proteomes" id="UP001210925">
    <property type="component" value="Unassembled WGS sequence"/>
</dbReference>
<dbReference type="InterPro" id="IPR011257">
    <property type="entry name" value="DNA_glycosylase"/>
</dbReference>
<dbReference type="GO" id="GO:0003684">
    <property type="term" value="F:damaged DNA binding"/>
    <property type="evidence" value="ECO:0007669"/>
    <property type="project" value="InterPro"/>
</dbReference>
<protein>
    <recommendedName>
        <fullName evidence="10">HhH-GPD domain-containing protein</fullName>
    </recommendedName>
</protein>
<comment type="similarity">
    <text evidence="1 9">Belongs to the glycosyl hydrolase 5 (cellulase A) family.</text>
</comment>
<dbReference type="SUPFAM" id="SSF51445">
    <property type="entry name" value="(Trans)glycosidases"/>
    <property type="match status" value="1"/>
</dbReference>
<evidence type="ECO:0000313" key="13">
    <source>
        <dbReference type="Proteomes" id="UP001210925"/>
    </source>
</evidence>
<feature type="domain" description="HhH-GPD" evidence="10">
    <location>
        <begin position="114"/>
        <end position="276"/>
    </location>
</feature>
<evidence type="ECO:0000256" key="9">
    <source>
        <dbReference type="RuleBase" id="RU361153"/>
    </source>
</evidence>
<evidence type="ECO:0000256" key="5">
    <source>
        <dbReference type="ARBA" id="ARBA00023204"/>
    </source>
</evidence>
<name>A0AAD5UJ25_9FUNG</name>
<dbReference type="GO" id="GO:0008534">
    <property type="term" value="F:oxidized purine nucleobase lesion DNA N-glycosylase activity"/>
    <property type="evidence" value="ECO:0007669"/>
    <property type="project" value="InterPro"/>
</dbReference>
<keyword evidence="4" id="KW-0136">Cellulose degradation</keyword>
<dbReference type="Pfam" id="PF00730">
    <property type="entry name" value="HhH-GPD"/>
    <property type="match status" value="1"/>
</dbReference>
<dbReference type="Gene3D" id="3.30.310.40">
    <property type="match status" value="1"/>
</dbReference>
<dbReference type="InterPro" id="IPR012904">
    <property type="entry name" value="OGG_N"/>
</dbReference>
<dbReference type="SMART" id="SM00478">
    <property type="entry name" value="ENDO3c"/>
    <property type="match status" value="1"/>
</dbReference>
<dbReference type="AlphaFoldDB" id="A0AAD5UJ25"/>
<keyword evidence="5" id="KW-0234">DNA repair</keyword>
<dbReference type="PANTHER" id="PTHR35923">
    <property type="entry name" value="MAJOR EXTRACELLULAR ENDOGLUCANASE"/>
    <property type="match status" value="1"/>
</dbReference>
<evidence type="ECO:0000259" key="10">
    <source>
        <dbReference type="SMART" id="SM00478"/>
    </source>
</evidence>
<keyword evidence="3 9" id="KW-0378">Hydrolase</keyword>
<dbReference type="CDD" id="cd00056">
    <property type="entry name" value="ENDO3c"/>
    <property type="match status" value="1"/>
</dbReference>
<evidence type="ECO:0000256" key="3">
    <source>
        <dbReference type="ARBA" id="ARBA00022801"/>
    </source>
</evidence>
<sequence length="589" mass="67487">MTWFDLKVPPIELRLDKTLPTGQCFRWIQTNPNEWTMVLNKQLITLKQTPESILFKADDEELARQTLADYFQLDICLKDLMEQWCKDKQFKKKQIEGLRMMKQPKIENIFSFICSSNNNISRITSLVNKLNKFGKYVGSVEGVDFHEFPGINELQDVKESELRELGFGYRARYIVESVELIREEGTEWIESLPTLDYQSCKQELMKLSGVGPKVADCICLMSMDKMEAIPVDTHVWQIATRDYGMAKGKNLNAKVYQEISKGFYNIFGPYCGFGLETNTFAPNGLYARSYQAIIQEMVQNGYNTVRLPYSNDIFTSSPQSINFQANPDLKGLNSLQVMDIIINYATSLGMKILLDRHRPDNKGQSELWYTSTVSEQKWISDWVYLANRYKDNTGVIGADLHNEPHGSACWGCGDVNVDWRLAAERCGNAILAVNPNWLIIVEGVEHANSLSYWWGGNLANAGQFPVRLNAANKLVYSIHDYPNSLFAQSWFSDPNYPNNLDSVWDTYWGYLLRQKIAPVLVGEFGTKLIDPKDAPWLQRLVEYIKDSGASWTFWSWNPESGDTGGLVQYDWTTLETAKDQYLQPIKFPL</sequence>
<organism evidence="11 13">
    <name type="scientific">Boothiomyces macroporosus</name>
    <dbReference type="NCBI Taxonomy" id="261099"/>
    <lineage>
        <taxon>Eukaryota</taxon>
        <taxon>Fungi</taxon>
        <taxon>Fungi incertae sedis</taxon>
        <taxon>Chytridiomycota</taxon>
        <taxon>Chytridiomycota incertae sedis</taxon>
        <taxon>Chytridiomycetes</taxon>
        <taxon>Rhizophydiales</taxon>
        <taxon>Terramycetaceae</taxon>
        <taxon>Boothiomyces</taxon>
    </lineage>
</organism>
<dbReference type="Pfam" id="PF07934">
    <property type="entry name" value="OGG_N"/>
    <property type="match status" value="1"/>
</dbReference>
<dbReference type="Gene3D" id="1.10.340.30">
    <property type="entry name" value="Hypothetical protein, domain 2"/>
    <property type="match status" value="1"/>
</dbReference>
<dbReference type="InterPro" id="IPR018087">
    <property type="entry name" value="Glyco_hydro_5_CS"/>
</dbReference>
<dbReference type="InterPro" id="IPR017853">
    <property type="entry name" value="GH"/>
</dbReference>
<dbReference type="EMBL" id="JADGKB010000020">
    <property type="protein sequence ID" value="KAJ3259197.1"/>
    <property type="molecule type" value="Genomic_DNA"/>
</dbReference>
<comment type="caution">
    <text evidence="11">The sequence shown here is derived from an EMBL/GenBank/DDBJ whole genome shotgun (WGS) entry which is preliminary data.</text>
</comment>
<dbReference type="SUPFAM" id="SSF55945">
    <property type="entry name" value="TATA-box binding protein-like"/>
    <property type="match status" value="1"/>
</dbReference>
<dbReference type="PROSITE" id="PS00659">
    <property type="entry name" value="GLYCOSYL_HYDROL_F5"/>
    <property type="match status" value="1"/>
</dbReference>
<dbReference type="PANTHER" id="PTHR35923:SF2">
    <property type="entry name" value="ENDOGLUCANASE"/>
    <property type="match status" value="1"/>
</dbReference>
<evidence type="ECO:0000256" key="8">
    <source>
        <dbReference type="ARBA" id="ARBA00023326"/>
    </source>
</evidence>
<keyword evidence="2" id="KW-0227">DNA damage</keyword>
<reference evidence="11" key="1">
    <citation type="submission" date="2020-05" db="EMBL/GenBank/DDBJ databases">
        <title>Phylogenomic resolution of chytrid fungi.</title>
        <authorList>
            <person name="Stajich J.E."/>
            <person name="Amses K."/>
            <person name="Simmons R."/>
            <person name="Seto K."/>
            <person name="Myers J."/>
            <person name="Bonds A."/>
            <person name="Quandt C.A."/>
            <person name="Barry K."/>
            <person name="Liu P."/>
            <person name="Grigoriev I."/>
            <person name="Longcore J.E."/>
            <person name="James T.Y."/>
        </authorList>
    </citation>
    <scope>NUCLEOTIDE SEQUENCE</scope>
    <source>
        <strain evidence="11">PLAUS21</strain>
    </source>
</reference>
<dbReference type="InterPro" id="IPR003265">
    <property type="entry name" value="HhH-GPD_domain"/>
</dbReference>
<gene>
    <name evidence="11" type="ORF">HK103_002824</name>
    <name evidence="12" type="ORF">HK103_002844</name>
</gene>
<evidence type="ECO:0000256" key="7">
    <source>
        <dbReference type="ARBA" id="ARBA00023295"/>
    </source>
</evidence>
<dbReference type="EMBL" id="JADGKB010000020">
    <property type="protein sequence ID" value="KAJ3259177.1"/>
    <property type="molecule type" value="Genomic_DNA"/>
</dbReference>
<dbReference type="SUPFAM" id="SSF48150">
    <property type="entry name" value="DNA-glycosylase"/>
    <property type="match status" value="1"/>
</dbReference>
<evidence type="ECO:0000313" key="11">
    <source>
        <dbReference type="EMBL" id="KAJ3259177.1"/>
    </source>
</evidence>
<dbReference type="GO" id="GO:0030245">
    <property type="term" value="P:cellulose catabolic process"/>
    <property type="evidence" value="ECO:0007669"/>
    <property type="project" value="UniProtKB-KW"/>
</dbReference>
<dbReference type="GO" id="GO:0006289">
    <property type="term" value="P:nucleotide-excision repair"/>
    <property type="evidence" value="ECO:0007669"/>
    <property type="project" value="InterPro"/>
</dbReference>
<evidence type="ECO:0000256" key="1">
    <source>
        <dbReference type="ARBA" id="ARBA00005641"/>
    </source>
</evidence>
<dbReference type="Pfam" id="PF00150">
    <property type="entry name" value="Cellulase"/>
    <property type="match status" value="1"/>
</dbReference>
<proteinExistence type="inferred from homology"/>